<evidence type="ECO:0000259" key="10">
    <source>
        <dbReference type="PROSITE" id="PS50929"/>
    </source>
</evidence>
<dbReference type="PANTHER" id="PTHR24221">
    <property type="entry name" value="ATP-BINDING CASSETTE SUB-FAMILY B"/>
    <property type="match status" value="1"/>
</dbReference>
<dbReference type="PROSITE" id="PS50893">
    <property type="entry name" value="ABC_TRANSPORTER_2"/>
    <property type="match status" value="1"/>
</dbReference>
<dbReference type="Gene3D" id="1.20.1560.10">
    <property type="entry name" value="ABC transporter type 1, transmembrane domain"/>
    <property type="match status" value="1"/>
</dbReference>
<reference evidence="11 12" key="1">
    <citation type="submission" date="2018-05" db="EMBL/GenBank/DDBJ databases">
        <title>Description of Sphingomonas pokkalii sp nov, isolated from the rhizosphere of saline tolerant pokkali rice and its draft genome analysis.</title>
        <authorList>
            <person name="Menon R."/>
            <person name="Kumari S."/>
            <person name="Rameshkumar N."/>
        </authorList>
    </citation>
    <scope>NUCLEOTIDE SEQUENCE [LARGE SCALE GENOMIC DNA]</scope>
    <source>
        <strain evidence="11 12">L3B27</strain>
    </source>
</reference>
<dbReference type="SUPFAM" id="SSF52540">
    <property type="entry name" value="P-loop containing nucleoside triphosphate hydrolases"/>
    <property type="match status" value="1"/>
</dbReference>
<evidence type="ECO:0000259" key="9">
    <source>
        <dbReference type="PROSITE" id="PS50893"/>
    </source>
</evidence>
<dbReference type="Gene3D" id="3.40.50.300">
    <property type="entry name" value="P-loop containing nucleotide triphosphate hydrolases"/>
    <property type="match status" value="1"/>
</dbReference>
<feature type="domain" description="ABC transporter" evidence="9">
    <location>
        <begin position="310"/>
        <end position="571"/>
    </location>
</feature>
<keyword evidence="2 8" id="KW-0812">Transmembrane</keyword>
<keyword evidence="5 8" id="KW-1133">Transmembrane helix</keyword>
<protein>
    <submittedName>
        <fullName evidence="11">Cysteine ABC transporter permease</fullName>
    </submittedName>
</protein>
<evidence type="ECO:0000256" key="5">
    <source>
        <dbReference type="ARBA" id="ARBA00022989"/>
    </source>
</evidence>
<feature type="transmembrane region" description="Helical" evidence="8">
    <location>
        <begin position="125"/>
        <end position="156"/>
    </location>
</feature>
<dbReference type="InterPro" id="IPR011527">
    <property type="entry name" value="ABC1_TM_dom"/>
</dbReference>
<dbReference type="InterPro" id="IPR027417">
    <property type="entry name" value="P-loop_NTPase"/>
</dbReference>
<evidence type="ECO:0000256" key="1">
    <source>
        <dbReference type="ARBA" id="ARBA00004651"/>
    </source>
</evidence>
<keyword evidence="3" id="KW-0547">Nucleotide-binding</keyword>
<dbReference type="GO" id="GO:0005524">
    <property type="term" value="F:ATP binding"/>
    <property type="evidence" value="ECO:0007669"/>
    <property type="project" value="UniProtKB-KW"/>
</dbReference>
<proteinExistence type="predicted"/>
<dbReference type="GO" id="GO:0016887">
    <property type="term" value="F:ATP hydrolysis activity"/>
    <property type="evidence" value="ECO:0007669"/>
    <property type="project" value="InterPro"/>
</dbReference>
<sequence>MTLQKQAGLAWIIDLGGAALFAWGIADGVAAAAAGQPVPATAFAAMLGGGLARAATAWGVPVLAVRGAQATTTPLRRSLVERLLGSGAAPSSGQSAVLAIDHVATIEGYETRFVPARMAAAAAPLVAIGIIACASLVAAGILLGTLLPFVFGMILAGTAARRASERQLEALGELSDLFVDRLRTLPILRHFAAEARIARQVSAATLEVANRTIAVLRVAFLSSAVLEFFSALAVALVAVYCGFSLLGLLPFPDPETLTLREAFFALAMAPEFYLPMRRLAAAYHDKQLGEAAREAIAAVPALPTPIAAPAMFAGVEAKDLVIGWPGRTIGPVSLSIGTRGLVALTGPTGSGKTSLLAAIAGQIAPSGGSLHLLAGEEMAAPVPLSARNGPGVDTRAQTEPPSSQHKATAEALNPERDQTPPMIPFPARRGEAGASVTSPIAWAAQHPLILPGTLRDNLALAAPHATDATLLAAIERVGLGPMLARRGATLGLPLDHRGSGLSGGERRRLGLARALLADRPLLLADEPTADLDDASAAAITALLRTIAAERAVIVATHDPRLIAAADAEVTL</sequence>
<dbReference type="CDD" id="cd18584">
    <property type="entry name" value="ABC_6TM_AarD_CydD"/>
    <property type="match status" value="1"/>
</dbReference>
<dbReference type="GO" id="GO:0005886">
    <property type="term" value="C:plasma membrane"/>
    <property type="evidence" value="ECO:0007669"/>
    <property type="project" value="UniProtKB-SubCell"/>
</dbReference>
<dbReference type="OrthoDB" id="5288404at2"/>
<dbReference type="PROSITE" id="PS00211">
    <property type="entry name" value="ABC_TRANSPORTER_1"/>
    <property type="match status" value="1"/>
</dbReference>
<dbReference type="InterPro" id="IPR017871">
    <property type="entry name" value="ABC_transporter-like_CS"/>
</dbReference>
<evidence type="ECO:0000313" key="11">
    <source>
        <dbReference type="EMBL" id="PVX29504.1"/>
    </source>
</evidence>
<dbReference type="Proteomes" id="UP000245890">
    <property type="component" value="Unassembled WGS sequence"/>
</dbReference>
<dbReference type="GO" id="GO:0034040">
    <property type="term" value="F:ATPase-coupled lipid transmembrane transporter activity"/>
    <property type="evidence" value="ECO:0007669"/>
    <property type="project" value="TreeGrafter"/>
</dbReference>
<gene>
    <name evidence="11" type="ORF">DD559_09400</name>
</gene>
<dbReference type="InterPro" id="IPR003593">
    <property type="entry name" value="AAA+_ATPase"/>
</dbReference>
<dbReference type="PANTHER" id="PTHR24221:SF261">
    <property type="entry name" value="GLUTATHIONE_L-CYSTEINE TRANSPORT SYSTEM ATP-BINDING_PERMEASE PROTEIN CYDD"/>
    <property type="match status" value="1"/>
</dbReference>
<dbReference type="EMBL" id="QENQ01000001">
    <property type="protein sequence ID" value="PVX29504.1"/>
    <property type="molecule type" value="Genomic_DNA"/>
</dbReference>
<feature type="transmembrane region" description="Helical" evidence="8">
    <location>
        <begin position="7"/>
        <end position="26"/>
    </location>
</feature>
<feature type="compositionally biased region" description="Polar residues" evidence="7">
    <location>
        <begin position="395"/>
        <end position="406"/>
    </location>
</feature>
<keyword evidence="6 8" id="KW-0472">Membrane</keyword>
<feature type="region of interest" description="Disordered" evidence="7">
    <location>
        <begin position="388"/>
        <end position="419"/>
    </location>
</feature>
<keyword evidence="12" id="KW-1185">Reference proteome</keyword>
<accession>A0A2U0SDY4</accession>
<evidence type="ECO:0000313" key="12">
    <source>
        <dbReference type="Proteomes" id="UP000245890"/>
    </source>
</evidence>
<evidence type="ECO:0000256" key="8">
    <source>
        <dbReference type="SAM" id="Phobius"/>
    </source>
</evidence>
<evidence type="ECO:0000256" key="6">
    <source>
        <dbReference type="ARBA" id="ARBA00023136"/>
    </source>
</evidence>
<dbReference type="RefSeq" id="WP_116468940.1">
    <property type="nucleotide sequence ID" value="NZ_QENQ01000001.1"/>
</dbReference>
<dbReference type="InterPro" id="IPR003439">
    <property type="entry name" value="ABC_transporter-like_ATP-bd"/>
</dbReference>
<name>A0A2U0SDY4_9SPHN</name>
<feature type="domain" description="ABC transmembrane type-1" evidence="10">
    <location>
        <begin position="12"/>
        <end position="288"/>
    </location>
</feature>
<dbReference type="Pfam" id="PF00005">
    <property type="entry name" value="ABC_tran"/>
    <property type="match status" value="1"/>
</dbReference>
<dbReference type="SMART" id="SM00382">
    <property type="entry name" value="AAA"/>
    <property type="match status" value="1"/>
</dbReference>
<comment type="subcellular location">
    <subcellularLocation>
        <location evidence="1">Cell membrane</location>
        <topology evidence="1">Multi-pass membrane protein</topology>
    </subcellularLocation>
</comment>
<comment type="caution">
    <text evidence="11">The sequence shown here is derived from an EMBL/GenBank/DDBJ whole genome shotgun (WGS) entry which is preliminary data.</text>
</comment>
<dbReference type="InterPro" id="IPR036640">
    <property type="entry name" value="ABC1_TM_sf"/>
</dbReference>
<dbReference type="PROSITE" id="PS50929">
    <property type="entry name" value="ABC_TM1F"/>
    <property type="match status" value="1"/>
</dbReference>
<evidence type="ECO:0000256" key="4">
    <source>
        <dbReference type="ARBA" id="ARBA00022840"/>
    </source>
</evidence>
<dbReference type="AlphaFoldDB" id="A0A2U0SDY4"/>
<dbReference type="InterPro" id="IPR039421">
    <property type="entry name" value="Type_1_exporter"/>
</dbReference>
<evidence type="ECO:0000256" key="2">
    <source>
        <dbReference type="ARBA" id="ARBA00022692"/>
    </source>
</evidence>
<organism evidence="11 12">
    <name type="scientific">Sphingomonas pokkalii</name>
    <dbReference type="NCBI Taxonomy" id="2175090"/>
    <lineage>
        <taxon>Bacteria</taxon>
        <taxon>Pseudomonadati</taxon>
        <taxon>Pseudomonadota</taxon>
        <taxon>Alphaproteobacteria</taxon>
        <taxon>Sphingomonadales</taxon>
        <taxon>Sphingomonadaceae</taxon>
        <taxon>Sphingomonas</taxon>
    </lineage>
</organism>
<feature type="transmembrane region" description="Helical" evidence="8">
    <location>
        <begin position="225"/>
        <end position="251"/>
    </location>
</feature>
<dbReference type="GO" id="GO:0140359">
    <property type="term" value="F:ABC-type transporter activity"/>
    <property type="evidence" value="ECO:0007669"/>
    <property type="project" value="InterPro"/>
</dbReference>
<dbReference type="SUPFAM" id="SSF90123">
    <property type="entry name" value="ABC transporter transmembrane region"/>
    <property type="match status" value="1"/>
</dbReference>
<keyword evidence="4" id="KW-0067">ATP-binding</keyword>
<evidence type="ECO:0000256" key="3">
    <source>
        <dbReference type="ARBA" id="ARBA00022741"/>
    </source>
</evidence>
<evidence type="ECO:0000256" key="7">
    <source>
        <dbReference type="SAM" id="MobiDB-lite"/>
    </source>
</evidence>
<dbReference type="Pfam" id="PF00664">
    <property type="entry name" value="ABC_membrane"/>
    <property type="match status" value="1"/>
</dbReference>